<feature type="compositionally biased region" description="Low complexity" evidence="1">
    <location>
        <begin position="305"/>
        <end position="349"/>
    </location>
</feature>
<organism evidence="3 4">
    <name type="scientific">Hydra vulgaris</name>
    <name type="common">Hydra</name>
    <name type="synonym">Hydra attenuata</name>
    <dbReference type="NCBI Taxonomy" id="6087"/>
    <lineage>
        <taxon>Eukaryota</taxon>
        <taxon>Metazoa</taxon>
        <taxon>Cnidaria</taxon>
        <taxon>Hydrozoa</taxon>
        <taxon>Hydroidolina</taxon>
        <taxon>Anthoathecata</taxon>
        <taxon>Aplanulata</taxon>
        <taxon>Hydridae</taxon>
        <taxon>Hydra</taxon>
    </lineage>
</organism>
<dbReference type="InterPro" id="IPR040120">
    <property type="entry name" value="C19orf44-like"/>
</dbReference>
<feature type="compositionally biased region" description="Basic residues" evidence="1">
    <location>
        <begin position="350"/>
        <end position="360"/>
    </location>
</feature>
<evidence type="ECO:0000259" key="2">
    <source>
        <dbReference type="Pfam" id="PF15391"/>
    </source>
</evidence>
<dbReference type="PANTHER" id="PTHR22409:SF2">
    <property type="entry name" value="CHROMOSOME 19 OPEN READING FRAME 44"/>
    <property type="match status" value="1"/>
</dbReference>
<reference evidence="3" key="1">
    <citation type="submission" date="2025-05" db="UniProtKB">
        <authorList>
            <consortium name="RefSeq"/>
        </authorList>
    </citation>
    <scope>NUCLEOTIDE SEQUENCE [LARGE SCALE GENOMIC DNA]</scope>
</reference>
<dbReference type="GeneID" id="101237737"/>
<dbReference type="RefSeq" id="XP_065644344.1">
    <property type="nucleotide sequence ID" value="XM_065788272.1"/>
</dbReference>
<reference evidence="4" key="2">
    <citation type="submission" date="2025-08" db="UniProtKB">
        <authorList>
            <consortium name="RefSeq"/>
        </authorList>
    </citation>
    <scope>IDENTIFICATION</scope>
</reference>
<evidence type="ECO:0000313" key="3">
    <source>
        <dbReference type="Proteomes" id="UP001652625"/>
    </source>
</evidence>
<sequence length="494" mass="55956">MKNSVDKWKLGVLKVKAKESSSILCNTDNGGEAILNGVLDETKDMEIASYLSSLKKKTSLKNLWSGQTFYDIVDGDQTPDISSESDSELNLKVSKNVHDLGNLRLDSDEDEMRINYMRELNEIDENNNILSSSESSYNVMGNIHYAQLELDEVQLSADNKLENKNDSLDFFPVLHNLHENNPRSNENSTLIGSASEISEVISNSKIHKEKYKKVSHRSTTENLSEINTSQSLNRSISELSYSKSSSFKKKNAKKIFSKSLMSEDTYSEVKQKLTDETLSKSSKTEKSKPTLLRKSKSNSEDSYTLNSNVSYSSLPLSKSSSTRSNTHNSKVPRNSTPSVSSKSLSTCSKVSKHKKSRSQRRHTEEIGQTKNMGSQTDFKSDDKTKEVLSYLYSWQLPHSSNIAAHVMDADTIELYSNLNPAMLAANDMMKYHLHLVRMHLNNSRRLYESYANENINNNYNYTSVEETMAYIHQNSPKVISYEQALKHVKSSYRQ</sequence>
<feature type="region of interest" description="Disordered" evidence="1">
    <location>
        <begin position="275"/>
        <end position="380"/>
    </location>
</feature>
<proteinExistence type="predicted"/>
<feature type="compositionally biased region" description="Polar residues" evidence="1">
    <location>
        <begin position="368"/>
        <end position="377"/>
    </location>
</feature>
<evidence type="ECO:0000313" key="4">
    <source>
        <dbReference type="RefSeq" id="XP_065644344.1"/>
    </source>
</evidence>
<feature type="compositionally biased region" description="Basic and acidic residues" evidence="1">
    <location>
        <begin position="275"/>
        <end position="288"/>
    </location>
</feature>
<evidence type="ECO:0000256" key="1">
    <source>
        <dbReference type="SAM" id="MobiDB-lite"/>
    </source>
</evidence>
<accession>A0ABM4B661</accession>
<dbReference type="InterPro" id="IPR027884">
    <property type="entry name" value="DUF4614"/>
</dbReference>
<dbReference type="Proteomes" id="UP001652625">
    <property type="component" value="Chromosome 01"/>
</dbReference>
<protein>
    <submittedName>
        <fullName evidence="4">Uncharacterized protein C19orf44</fullName>
    </submittedName>
</protein>
<name>A0ABM4B661_HYDVU</name>
<feature type="domain" description="DUF4614" evidence="2">
    <location>
        <begin position="315"/>
        <end position="475"/>
    </location>
</feature>
<dbReference type="PANTHER" id="PTHR22409">
    <property type="entry name" value="CHROMOSOME 19 OPEN READING FRAME 44"/>
    <property type="match status" value="1"/>
</dbReference>
<keyword evidence="3" id="KW-1185">Reference proteome</keyword>
<gene>
    <name evidence="4" type="primary">LOC101237737</name>
</gene>
<dbReference type="Pfam" id="PF15391">
    <property type="entry name" value="DUF4614"/>
    <property type="match status" value="1"/>
</dbReference>